<dbReference type="OrthoDB" id="7831428at2"/>
<dbReference type="InterPro" id="IPR017738">
    <property type="entry name" value="T6SS-assoc_VCA0118"/>
</dbReference>
<dbReference type="EMBL" id="LVIE01000201">
    <property type="protein sequence ID" value="OHT23016.1"/>
    <property type="molecule type" value="Genomic_DNA"/>
</dbReference>
<reference evidence="2 3" key="1">
    <citation type="submission" date="2016-03" db="EMBL/GenBank/DDBJ databases">
        <title>Genome sequence of Providencia stuartii strain, isolated from the salivary glands of larval Lucilia sericata.</title>
        <authorList>
            <person name="Yuan Y."/>
            <person name="Zhang Y."/>
            <person name="Fu S."/>
            <person name="Crippen T.L."/>
            <person name="Visi D."/>
            <person name="Benbow M.E."/>
            <person name="Allen M."/>
            <person name="Tomberlin J.K."/>
            <person name="Sze S.-H."/>
            <person name="Tarone A.M."/>
        </authorList>
    </citation>
    <scope>NUCLEOTIDE SEQUENCE [LARGE SCALE GENOMIC DNA]</scope>
    <source>
        <strain evidence="2 3">Crippen</strain>
    </source>
</reference>
<evidence type="ECO:0000256" key="1">
    <source>
        <dbReference type="SAM" id="SignalP"/>
    </source>
</evidence>
<gene>
    <name evidence="2" type="ORF">A3Q29_08820</name>
</gene>
<dbReference type="NCBIfam" id="TIGR03360">
    <property type="entry name" value="VI_minor_1"/>
    <property type="match status" value="1"/>
</dbReference>
<comment type="caution">
    <text evidence="2">The sequence shown here is derived from an EMBL/GenBank/DDBJ whole genome shotgun (WGS) entry which is preliminary data.</text>
</comment>
<sequence>MNISPLAGGLIAALLATTTASADTTELQALTQALSECRLESSQLIRLACYDKIISDSPVETHLDSSQMGKAWRQAMEHEMHREDNSAGFLVTVPETGDYPVIMTIPAIGFAPPRPVMMISCIDNITRLQVALPRQQEAGSVMLTTDKTQFTADWFLRENGYVLEASRGIPGIDEIKRLLNGEKLTLKLANNDRLTFNISEMSEEIKPLRAACHW</sequence>
<dbReference type="Proteomes" id="UP000179588">
    <property type="component" value="Unassembled WGS sequence"/>
</dbReference>
<keyword evidence="1" id="KW-0732">Signal</keyword>
<evidence type="ECO:0000313" key="2">
    <source>
        <dbReference type="EMBL" id="OHT23016.1"/>
    </source>
</evidence>
<keyword evidence="3" id="KW-1185">Reference proteome</keyword>
<dbReference type="Pfam" id="PF11319">
    <property type="entry name" value="VasI"/>
    <property type="match status" value="1"/>
</dbReference>
<dbReference type="GeneID" id="92277294"/>
<evidence type="ECO:0000313" key="3">
    <source>
        <dbReference type="Proteomes" id="UP000179588"/>
    </source>
</evidence>
<feature type="chain" id="PRO_5010362647" evidence="1">
    <location>
        <begin position="23"/>
        <end position="214"/>
    </location>
</feature>
<dbReference type="AlphaFoldDB" id="A0A1S1HNP0"/>
<feature type="signal peptide" evidence="1">
    <location>
        <begin position="1"/>
        <end position="22"/>
    </location>
</feature>
<dbReference type="RefSeq" id="WP_070929523.1">
    <property type="nucleotide sequence ID" value="NZ_CANMXG010000013.1"/>
</dbReference>
<proteinExistence type="predicted"/>
<name>A0A1S1HNP0_PROST</name>
<accession>A0A1S1HNP0</accession>
<organism evidence="2 3">
    <name type="scientific">Providencia stuartii</name>
    <dbReference type="NCBI Taxonomy" id="588"/>
    <lineage>
        <taxon>Bacteria</taxon>
        <taxon>Pseudomonadati</taxon>
        <taxon>Pseudomonadota</taxon>
        <taxon>Gammaproteobacteria</taxon>
        <taxon>Enterobacterales</taxon>
        <taxon>Morganellaceae</taxon>
        <taxon>Providencia</taxon>
    </lineage>
</organism>
<protein>
    <submittedName>
        <fullName evidence="2">Type VI secretion protein</fullName>
    </submittedName>
</protein>